<comment type="pathway">
    <text evidence="2">Mycotoxin biosynthesis.</text>
</comment>
<organism evidence="9 10">
    <name type="scientific">Apodospora peruviana</name>
    <dbReference type="NCBI Taxonomy" id="516989"/>
    <lineage>
        <taxon>Eukaryota</taxon>
        <taxon>Fungi</taxon>
        <taxon>Dikarya</taxon>
        <taxon>Ascomycota</taxon>
        <taxon>Pezizomycotina</taxon>
        <taxon>Sordariomycetes</taxon>
        <taxon>Sordariomycetidae</taxon>
        <taxon>Sordariales</taxon>
        <taxon>Lasiosphaeriaceae</taxon>
        <taxon>Apodospora</taxon>
    </lineage>
</organism>
<dbReference type="Proteomes" id="UP001283341">
    <property type="component" value="Unassembled WGS sequence"/>
</dbReference>
<dbReference type="Pfam" id="PF11807">
    <property type="entry name" value="UstYa"/>
    <property type="match status" value="1"/>
</dbReference>
<reference evidence="9" key="1">
    <citation type="journal article" date="2023" name="Mol. Phylogenet. Evol.">
        <title>Genome-scale phylogeny and comparative genomics of the fungal order Sordariales.</title>
        <authorList>
            <person name="Hensen N."/>
            <person name="Bonometti L."/>
            <person name="Westerberg I."/>
            <person name="Brannstrom I.O."/>
            <person name="Guillou S."/>
            <person name="Cros-Aarteil S."/>
            <person name="Calhoun S."/>
            <person name="Haridas S."/>
            <person name="Kuo A."/>
            <person name="Mondo S."/>
            <person name="Pangilinan J."/>
            <person name="Riley R."/>
            <person name="LaButti K."/>
            <person name="Andreopoulos B."/>
            <person name="Lipzen A."/>
            <person name="Chen C."/>
            <person name="Yan M."/>
            <person name="Daum C."/>
            <person name="Ng V."/>
            <person name="Clum A."/>
            <person name="Steindorff A."/>
            <person name="Ohm R.A."/>
            <person name="Martin F."/>
            <person name="Silar P."/>
            <person name="Natvig D.O."/>
            <person name="Lalanne C."/>
            <person name="Gautier V."/>
            <person name="Ament-Velasquez S.L."/>
            <person name="Kruys A."/>
            <person name="Hutchinson M.I."/>
            <person name="Powell A.J."/>
            <person name="Barry K."/>
            <person name="Miller A.N."/>
            <person name="Grigoriev I.V."/>
            <person name="Debuchy R."/>
            <person name="Gladieux P."/>
            <person name="Hiltunen Thoren M."/>
            <person name="Johannesson H."/>
        </authorList>
    </citation>
    <scope>NUCLEOTIDE SEQUENCE</scope>
    <source>
        <strain evidence="9">CBS 118394</strain>
    </source>
</reference>
<evidence type="ECO:0000256" key="2">
    <source>
        <dbReference type="ARBA" id="ARBA00004685"/>
    </source>
</evidence>
<keyword evidence="3" id="KW-0812">Transmembrane</keyword>
<evidence type="ECO:0000256" key="8">
    <source>
        <dbReference type="ARBA" id="ARBA00035112"/>
    </source>
</evidence>
<keyword evidence="4" id="KW-1133">Transmembrane helix</keyword>
<dbReference type="PANTHER" id="PTHR33365">
    <property type="entry name" value="YALI0B05434P"/>
    <property type="match status" value="1"/>
</dbReference>
<protein>
    <submittedName>
        <fullName evidence="9">Uncharacterized protein</fullName>
    </submittedName>
</protein>
<evidence type="ECO:0000313" key="9">
    <source>
        <dbReference type="EMBL" id="KAK3322987.1"/>
    </source>
</evidence>
<gene>
    <name evidence="9" type="ORF">B0H66DRAFT_621021</name>
</gene>
<dbReference type="InterPro" id="IPR021765">
    <property type="entry name" value="UstYa-like"/>
</dbReference>
<dbReference type="PANTHER" id="PTHR33365:SF4">
    <property type="entry name" value="CYCLOCHLOROTINE BIOSYNTHESIS PROTEIN O"/>
    <property type="match status" value="1"/>
</dbReference>
<comment type="subcellular location">
    <subcellularLocation>
        <location evidence="1">Membrane</location>
        <topology evidence="1">Single-pass membrane protein</topology>
    </subcellularLocation>
</comment>
<evidence type="ECO:0000256" key="7">
    <source>
        <dbReference type="ARBA" id="ARBA00023180"/>
    </source>
</evidence>
<keyword evidence="5" id="KW-0843">Virulence</keyword>
<evidence type="ECO:0000313" key="10">
    <source>
        <dbReference type="Proteomes" id="UP001283341"/>
    </source>
</evidence>
<dbReference type="GO" id="GO:0016020">
    <property type="term" value="C:membrane"/>
    <property type="evidence" value="ECO:0007669"/>
    <property type="project" value="UniProtKB-SubCell"/>
</dbReference>
<keyword evidence="6" id="KW-0472">Membrane</keyword>
<evidence type="ECO:0000256" key="1">
    <source>
        <dbReference type="ARBA" id="ARBA00004167"/>
    </source>
</evidence>
<comment type="caution">
    <text evidence="9">The sequence shown here is derived from an EMBL/GenBank/DDBJ whole genome shotgun (WGS) entry which is preliminary data.</text>
</comment>
<dbReference type="EMBL" id="JAUEDM010000003">
    <property type="protein sequence ID" value="KAK3322987.1"/>
    <property type="molecule type" value="Genomic_DNA"/>
</dbReference>
<dbReference type="AlphaFoldDB" id="A0AAE0IDH9"/>
<keyword evidence="7" id="KW-0325">Glycoprotein</keyword>
<accession>A0AAE0IDH9</accession>
<evidence type="ECO:0000256" key="6">
    <source>
        <dbReference type="ARBA" id="ARBA00023136"/>
    </source>
</evidence>
<comment type="similarity">
    <text evidence="8">Belongs to the ustYa family.</text>
</comment>
<evidence type="ECO:0000256" key="3">
    <source>
        <dbReference type="ARBA" id="ARBA00022692"/>
    </source>
</evidence>
<dbReference type="GO" id="GO:0043386">
    <property type="term" value="P:mycotoxin biosynthetic process"/>
    <property type="evidence" value="ECO:0007669"/>
    <property type="project" value="InterPro"/>
</dbReference>
<evidence type="ECO:0000256" key="4">
    <source>
        <dbReference type="ARBA" id="ARBA00022989"/>
    </source>
</evidence>
<keyword evidence="10" id="KW-1185">Reference proteome</keyword>
<reference evidence="9" key="2">
    <citation type="submission" date="2023-06" db="EMBL/GenBank/DDBJ databases">
        <authorList>
            <consortium name="Lawrence Berkeley National Laboratory"/>
            <person name="Haridas S."/>
            <person name="Hensen N."/>
            <person name="Bonometti L."/>
            <person name="Westerberg I."/>
            <person name="Brannstrom I.O."/>
            <person name="Guillou S."/>
            <person name="Cros-Aarteil S."/>
            <person name="Calhoun S."/>
            <person name="Kuo A."/>
            <person name="Mondo S."/>
            <person name="Pangilinan J."/>
            <person name="Riley R."/>
            <person name="Labutti K."/>
            <person name="Andreopoulos B."/>
            <person name="Lipzen A."/>
            <person name="Chen C."/>
            <person name="Yanf M."/>
            <person name="Daum C."/>
            <person name="Ng V."/>
            <person name="Clum A."/>
            <person name="Steindorff A."/>
            <person name="Ohm R."/>
            <person name="Martin F."/>
            <person name="Silar P."/>
            <person name="Natvig D."/>
            <person name="Lalanne C."/>
            <person name="Gautier V."/>
            <person name="Ament-Velasquez S.L."/>
            <person name="Kruys A."/>
            <person name="Hutchinson M.I."/>
            <person name="Powell A.J."/>
            <person name="Barry K."/>
            <person name="Miller A.N."/>
            <person name="Grigoriev I.V."/>
            <person name="Debuchy R."/>
            <person name="Gladieux P."/>
            <person name="Thoren M.H."/>
            <person name="Johannesson H."/>
        </authorList>
    </citation>
    <scope>NUCLEOTIDE SEQUENCE</scope>
    <source>
        <strain evidence="9">CBS 118394</strain>
    </source>
</reference>
<proteinExistence type="inferred from homology"/>
<sequence length="200" mass="23259">MSYSPAQDMLEYETRTFQLGLGTDLTEYQGRPSPELDRQDHQQVGISLIPRSMAAQLPNKTVIFPHDKQRRYIIELDVFHQLHCLNMIRKALHPEYYKPHAAGPNPGDEDELLGPEHIDHCGDAMRQSLMCNSDVRVLVWTWNKEKQRNIEVGQIAHTRRRFDKIQAWARERAIYEGFDAAYRELNDPLDPDTWVDGFSA</sequence>
<name>A0AAE0IDH9_9PEZI</name>
<evidence type="ECO:0000256" key="5">
    <source>
        <dbReference type="ARBA" id="ARBA00023026"/>
    </source>
</evidence>